<keyword evidence="5" id="KW-1185">Reference proteome</keyword>
<feature type="coiled-coil region" evidence="1">
    <location>
        <begin position="112"/>
        <end position="139"/>
    </location>
</feature>
<comment type="caution">
    <text evidence="4">The sequence shown here is derived from an EMBL/GenBank/DDBJ whole genome shotgun (WGS) entry which is preliminary data.</text>
</comment>
<feature type="chain" id="PRO_5044882773" evidence="3">
    <location>
        <begin position="27"/>
        <end position="286"/>
    </location>
</feature>
<sequence>MARLTIPPIYSLALLILLFFAALSAADELAHTSESHVDDGFGQDDDIELEDMTDEQLEEICTSRGFELVRELNATTGEPLMYTHQDYVDAASECLQIEADIEEILTTHPEILEDLKKESERMMHERDRLQQQLDQLQVGDVAADEQSESSPWGLRGKGTDISLDETLESVGRDHKQNETLASSNTSSEELTKTTEPIFDFKEITQEVMKQMKADMTRLLNIILPKHLRDQITPSLKSFGLIAKDMCMSTYDLLRRHLKAFLDRGGSTGDVIEEEVPEEEVQTQQSS</sequence>
<keyword evidence="3" id="KW-0732">Signal</keyword>
<evidence type="ECO:0000256" key="1">
    <source>
        <dbReference type="SAM" id="Coils"/>
    </source>
</evidence>
<evidence type="ECO:0000313" key="4">
    <source>
        <dbReference type="EMBL" id="KAL3782426.1"/>
    </source>
</evidence>
<dbReference type="EMBL" id="JALLPJ020000807">
    <property type="protein sequence ID" value="KAL3782426.1"/>
    <property type="molecule type" value="Genomic_DNA"/>
</dbReference>
<evidence type="ECO:0000256" key="3">
    <source>
        <dbReference type="SAM" id="SignalP"/>
    </source>
</evidence>
<evidence type="ECO:0000256" key="2">
    <source>
        <dbReference type="SAM" id="MobiDB-lite"/>
    </source>
</evidence>
<feature type="region of interest" description="Disordered" evidence="2">
    <location>
        <begin position="169"/>
        <end position="193"/>
    </location>
</feature>
<keyword evidence="1" id="KW-0175">Coiled coil</keyword>
<feature type="compositionally biased region" description="Polar residues" evidence="2">
    <location>
        <begin position="178"/>
        <end position="188"/>
    </location>
</feature>
<reference evidence="4 5" key="1">
    <citation type="submission" date="2024-10" db="EMBL/GenBank/DDBJ databases">
        <title>Updated reference genomes for cyclostephanoid diatoms.</title>
        <authorList>
            <person name="Roberts W.R."/>
            <person name="Alverson A.J."/>
        </authorList>
    </citation>
    <scope>NUCLEOTIDE SEQUENCE [LARGE SCALE GENOMIC DNA]</scope>
    <source>
        <strain evidence="4 5">AJA010-31</strain>
    </source>
</reference>
<accession>A0ABD3P3K9</accession>
<evidence type="ECO:0000313" key="5">
    <source>
        <dbReference type="Proteomes" id="UP001530400"/>
    </source>
</evidence>
<dbReference type="Proteomes" id="UP001530400">
    <property type="component" value="Unassembled WGS sequence"/>
</dbReference>
<feature type="signal peptide" evidence="3">
    <location>
        <begin position="1"/>
        <end position="26"/>
    </location>
</feature>
<organism evidence="4 5">
    <name type="scientific">Cyclotella atomus</name>
    <dbReference type="NCBI Taxonomy" id="382360"/>
    <lineage>
        <taxon>Eukaryota</taxon>
        <taxon>Sar</taxon>
        <taxon>Stramenopiles</taxon>
        <taxon>Ochrophyta</taxon>
        <taxon>Bacillariophyta</taxon>
        <taxon>Coscinodiscophyceae</taxon>
        <taxon>Thalassiosirophycidae</taxon>
        <taxon>Stephanodiscales</taxon>
        <taxon>Stephanodiscaceae</taxon>
        <taxon>Cyclotella</taxon>
    </lineage>
</organism>
<proteinExistence type="predicted"/>
<gene>
    <name evidence="4" type="ORF">ACHAWO_007115</name>
</gene>
<protein>
    <submittedName>
        <fullName evidence="4">Uncharacterized protein</fullName>
    </submittedName>
</protein>
<dbReference type="AlphaFoldDB" id="A0ABD3P3K9"/>
<name>A0ABD3P3K9_9STRA</name>